<gene>
    <name evidence="1" type="ORF">G4L39_11910</name>
</gene>
<keyword evidence="2" id="KW-1185">Reference proteome</keyword>
<comment type="caution">
    <text evidence="1">The sequence shown here is derived from an EMBL/GenBank/DDBJ whole genome shotgun (WGS) entry which is preliminary data.</text>
</comment>
<sequence length="89" mass="9800">MEIEFNPGRYNEPGVTQGITRKVAAAPAAADKPNFERTRAIGRALAEAPEARPEKVQQARVYAADVKYPPDEVLDRLSHLLALKLKSSE</sequence>
<organism evidence="1 2">
    <name type="scientific">Limisphaera ngatamarikiensis</name>
    <dbReference type="NCBI Taxonomy" id="1324935"/>
    <lineage>
        <taxon>Bacteria</taxon>
        <taxon>Pseudomonadati</taxon>
        <taxon>Verrucomicrobiota</taxon>
        <taxon>Verrucomicrobiia</taxon>
        <taxon>Limisphaerales</taxon>
        <taxon>Limisphaeraceae</taxon>
        <taxon>Limisphaera</taxon>
    </lineage>
</organism>
<protein>
    <submittedName>
        <fullName evidence="1">Uncharacterized protein</fullName>
    </submittedName>
</protein>
<dbReference type="AlphaFoldDB" id="A0A6M1RX95"/>
<dbReference type="EMBL" id="JAAKYA010000079">
    <property type="protein sequence ID" value="NGO40091.1"/>
    <property type="molecule type" value="Genomic_DNA"/>
</dbReference>
<reference evidence="1 2" key="1">
    <citation type="submission" date="2020-02" db="EMBL/GenBank/DDBJ databases">
        <title>Draft genome sequence of Limisphaera ngatamarikiensis NGM72.4T, a thermophilic Verrucomicrobia grouped in subdivision 3.</title>
        <authorList>
            <person name="Carere C.R."/>
            <person name="Steen J."/>
            <person name="Hugenholtz P."/>
            <person name="Stott M.B."/>
        </authorList>
    </citation>
    <scope>NUCLEOTIDE SEQUENCE [LARGE SCALE GENOMIC DNA]</scope>
    <source>
        <strain evidence="1 2">NGM72.4</strain>
    </source>
</reference>
<dbReference type="Proteomes" id="UP000477311">
    <property type="component" value="Unassembled WGS sequence"/>
</dbReference>
<accession>A0A6M1RX95</accession>
<proteinExistence type="predicted"/>
<name>A0A6M1RX95_9BACT</name>
<evidence type="ECO:0000313" key="1">
    <source>
        <dbReference type="EMBL" id="NGO40091.1"/>
    </source>
</evidence>
<evidence type="ECO:0000313" key="2">
    <source>
        <dbReference type="Proteomes" id="UP000477311"/>
    </source>
</evidence>